<name>A0ABV0BVQ1_9SPHI</name>
<dbReference type="SUPFAM" id="SSF51735">
    <property type="entry name" value="NAD(P)-binding Rossmann-fold domains"/>
    <property type="match status" value="1"/>
</dbReference>
<keyword evidence="2" id="KW-1185">Reference proteome</keyword>
<dbReference type="RefSeq" id="WP_021188317.1">
    <property type="nucleotide sequence ID" value="NZ_JBDJLH010000002.1"/>
</dbReference>
<dbReference type="InterPro" id="IPR036291">
    <property type="entry name" value="NAD(P)-bd_dom_sf"/>
</dbReference>
<organism evidence="1 2">
    <name type="scientific">Sphingobacterium kitahiroshimense</name>
    <dbReference type="NCBI Taxonomy" id="470446"/>
    <lineage>
        <taxon>Bacteria</taxon>
        <taxon>Pseudomonadati</taxon>
        <taxon>Bacteroidota</taxon>
        <taxon>Sphingobacteriia</taxon>
        <taxon>Sphingobacteriales</taxon>
        <taxon>Sphingobacteriaceae</taxon>
        <taxon>Sphingobacterium</taxon>
    </lineage>
</organism>
<accession>A0ABV0BVQ1</accession>
<comment type="caution">
    <text evidence="1">The sequence shown here is derived from an EMBL/GenBank/DDBJ whole genome shotgun (WGS) entry which is preliminary data.</text>
</comment>
<reference evidence="1 2" key="1">
    <citation type="submission" date="2024-04" db="EMBL/GenBank/DDBJ databases">
        <title>WGS of bacteria from Torrens River.</title>
        <authorList>
            <person name="Wyrsch E.R."/>
            <person name="Drigo B."/>
        </authorList>
    </citation>
    <scope>NUCLEOTIDE SEQUENCE [LARGE SCALE GENOMIC DNA]</scope>
    <source>
        <strain evidence="1 2">TWI391</strain>
    </source>
</reference>
<sequence length="224" mass="24679">MTNSKIKVIITGASGMVGEGVLQECIADDKVQSILVIGRKPCGYSGGKIKEILHSDFSTISVISDQLKEYDACFFCAGISSLGINEDQFTKITYDLTLGFAKTFAEVNPNSIFCYISGAGTDSSEKGKQMWARVKGKTENDLLKLPFKSVYNFRPAFMKPNKGAKNVKGFYRVINAIFPLLRAFNKNYFLTLQEVGKAMINITVNGYPSHTIEVKDIAILANNK</sequence>
<evidence type="ECO:0000313" key="2">
    <source>
        <dbReference type="Proteomes" id="UP001409291"/>
    </source>
</evidence>
<proteinExistence type="predicted"/>
<dbReference type="PANTHER" id="PTHR14097:SF8">
    <property type="entry name" value="NAD(P)-BINDING DOMAIN-CONTAINING PROTEIN"/>
    <property type="match status" value="1"/>
</dbReference>
<dbReference type="EMBL" id="JBDJNQ010000007">
    <property type="protein sequence ID" value="MEN5378625.1"/>
    <property type="molecule type" value="Genomic_DNA"/>
</dbReference>
<dbReference type="Proteomes" id="UP001409291">
    <property type="component" value="Unassembled WGS sequence"/>
</dbReference>
<dbReference type="PANTHER" id="PTHR14097">
    <property type="entry name" value="OXIDOREDUCTASE HTATIP2"/>
    <property type="match status" value="1"/>
</dbReference>
<protein>
    <submittedName>
        <fullName evidence="1">Epimerase</fullName>
    </submittedName>
</protein>
<dbReference type="Gene3D" id="3.40.50.720">
    <property type="entry name" value="NAD(P)-binding Rossmann-like Domain"/>
    <property type="match status" value="1"/>
</dbReference>
<evidence type="ECO:0000313" key="1">
    <source>
        <dbReference type="EMBL" id="MEN5378625.1"/>
    </source>
</evidence>
<gene>
    <name evidence="1" type="ORF">ABE541_15285</name>
</gene>